<dbReference type="InterPro" id="IPR001594">
    <property type="entry name" value="Palmitoyltrfase_DHHC"/>
</dbReference>
<evidence type="ECO:0000256" key="2">
    <source>
        <dbReference type="ARBA" id="ARBA00008574"/>
    </source>
</evidence>
<keyword evidence="3 8" id="KW-0808">Transferase</keyword>
<dbReference type="GO" id="GO:0019706">
    <property type="term" value="F:protein-cysteine S-palmitoyltransferase activity"/>
    <property type="evidence" value="ECO:0007669"/>
    <property type="project" value="UniProtKB-EC"/>
</dbReference>
<dbReference type="EMBL" id="JARBHA010000015">
    <property type="protein sequence ID" value="KAJ9681059.1"/>
    <property type="molecule type" value="Genomic_DNA"/>
</dbReference>
<keyword evidence="5 8" id="KW-1133">Transmembrane helix</keyword>
<evidence type="ECO:0000256" key="1">
    <source>
        <dbReference type="ARBA" id="ARBA00004127"/>
    </source>
</evidence>
<sequence>MVVFRDPGSVPENWRPVSEEYNLEEGPMTSSDCVVPETLNSTWSSSDGQERRPAVGYCIQCQNGKPPRCHHCSVCQRCVLKMDHHCVWVVNCVGAYNYKFFLLFLLYTFLETTLDTLALLPSFINFFGEAKNHSASPGNLSIIFLAFVINLAFALSLLCFIVMHVSLLSSNTTSIEVYEKRRAVRWKYDLGRKTNFEQVFGKKKALWLFPLYSEDDFSSIPALHGLDFPTRSDVEA</sequence>
<dbReference type="AlphaFoldDB" id="A0AA38Z319"/>
<comment type="subcellular location">
    <subcellularLocation>
        <location evidence="1">Endomembrane system</location>
        <topology evidence="1">Multi-pass membrane protein</topology>
    </subcellularLocation>
</comment>
<dbReference type="PANTHER" id="PTHR12246">
    <property type="entry name" value="PALMITOYLTRANSFERASE ZDHHC16"/>
    <property type="match status" value="1"/>
</dbReference>
<comment type="catalytic activity">
    <reaction evidence="8">
        <text>L-cysteinyl-[protein] + hexadecanoyl-CoA = S-hexadecanoyl-L-cysteinyl-[protein] + CoA</text>
        <dbReference type="Rhea" id="RHEA:36683"/>
        <dbReference type="Rhea" id="RHEA-COMP:10131"/>
        <dbReference type="Rhea" id="RHEA-COMP:11032"/>
        <dbReference type="ChEBI" id="CHEBI:29950"/>
        <dbReference type="ChEBI" id="CHEBI:57287"/>
        <dbReference type="ChEBI" id="CHEBI:57379"/>
        <dbReference type="ChEBI" id="CHEBI:74151"/>
        <dbReference type="EC" id="2.3.1.225"/>
    </reaction>
</comment>
<evidence type="ECO:0000256" key="6">
    <source>
        <dbReference type="ARBA" id="ARBA00023136"/>
    </source>
</evidence>
<comment type="caution">
    <text evidence="10">The sequence shown here is derived from an EMBL/GenBank/DDBJ whole genome shotgun (WGS) entry which is preliminary data.</text>
</comment>
<dbReference type="PROSITE" id="PS50216">
    <property type="entry name" value="DHHC"/>
    <property type="match status" value="1"/>
</dbReference>
<reference evidence="10 11" key="1">
    <citation type="journal article" date="2023" name="BMC Biotechnol.">
        <title>Vitis rotundifolia cv Carlos genome sequencing.</title>
        <authorList>
            <person name="Huff M."/>
            <person name="Hulse-Kemp A."/>
            <person name="Scheffler B."/>
            <person name="Youngblood R."/>
            <person name="Simpson S."/>
            <person name="Babiker E."/>
            <person name="Staton M."/>
        </authorList>
    </citation>
    <scope>NUCLEOTIDE SEQUENCE [LARGE SCALE GENOMIC DNA]</scope>
    <source>
        <tissue evidence="10">Leaf</tissue>
    </source>
</reference>
<dbReference type="InterPro" id="IPR039859">
    <property type="entry name" value="PFA4/ZDH16/20/ERF2-like"/>
</dbReference>
<evidence type="ECO:0000313" key="10">
    <source>
        <dbReference type="EMBL" id="KAJ9681059.1"/>
    </source>
</evidence>
<dbReference type="EC" id="2.3.1.225" evidence="8"/>
<gene>
    <name evidence="10" type="ORF">PVL29_020115</name>
</gene>
<dbReference type="Pfam" id="PF01529">
    <property type="entry name" value="DHHC"/>
    <property type="match status" value="1"/>
</dbReference>
<evidence type="ECO:0000256" key="8">
    <source>
        <dbReference type="RuleBase" id="RU079119"/>
    </source>
</evidence>
<evidence type="ECO:0000256" key="5">
    <source>
        <dbReference type="ARBA" id="ARBA00022989"/>
    </source>
</evidence>
<evidence type="ECO:0000256" key="4">
    <source>
        <dbReference type="ARBA" id="ARBA00022692"/>
    </source>
</evidence>
<dbReference type="Proteomes" id="UP001168098">
    <property type="component" value="Unassembled WGS sequence"/>
</dbReference>
<dbReference type="GO" id="GO:0012505">
    <property type="term" value="C:endomembrane system"/>
    <property type="evidence" value="ECO:0007669"/>
    <property type="project" value="UniProtKB-SubCell"/>
</dbReference>
<keyword evidence="4 8" id="KW-0812">Transmembrane</keyword>
<accession>A0AA38Z319</accession>
<comment type="caution">
    <text evidence="8">Lacks conserved residue(s) required for the propagation of feature annotation.</text>
</comment>
<evidence type="ECO:0000256" key="7">
    <source>
        <dbReference type="ARBA" id="ARBA00023315"/>
    </source>
</evidence>
<protein>
    <recommendedName>
        <fullName evidence="8">S-acyltransferase</fullName>
        <ecNumber evidence="8">2.3.1.225</ecNumber>
    </recommendedName>
    <alternativeName>
        <fullName evidence="8">Palmitoyltransferase</fullName>
    </alternativeName>
</protein>
<evidence type="ECO:0000256" key="3">
    <source>
        <dbReference type="ARBA" id="ARBA00022679"/>
    </source>
</evidence>
<organism evidence="10 11">
    <name type="scientific">Vitis rotundifolia</name>
    <name type="common">Muscadine grape</name>
    <dbReference type="NCBI Taxonomy" id="103349"/>
    <lineage>
        <taxon>Eukaryota</taxon>
        <taxon>Viridiplantae</taxon>
        <taxon>Streptophyta</taxon>
        <taxon>Embryophyta</taxon>
        <taxon>Tracheophyta</taxon>
        <taxon>Spermatophyta</taxon>
        <taxon>Magnoliopsida</taxon>
        <taxon>eudicotyledons</taxon>
        <taxon>Gunneridae</taxon>
        <taxon>Pentapetalae</taxon>
        <taxon>rosids</taxon>
        <taxon>Vitales</taxon>
        <taxon>Vitaceae</taxon>
        <taxon>Viteae</taxon>
        <taxon>Vitis</taxon>
    </lineage>
</organism>
<feature type="domain" description="Palmitoyltransferase DHHC" evidence="9">
    <location>
        <begin position="57"/>
        <end position="180"/>
    </location>
</feature>
<comment type="similarity">
    <text evidence="2 8">Belongs to the DHHC palmitoyltransferase family.</text>
</comment>
<name>A0AA38Z319_VITRO</name>
<evidence type="ECO:0000259" key="9">
    <source>
        <dbReference type="Pfam" id="PF01529"/>
    </source>
</evidence>
<keyword evidence="11" id="KW-1185">Reference proteome</keyword>
<proteinExistence type="inferred from homology"/>
<keyword evidence="6 8" id="KW-0472">Membrane</keyword>
<feature type="transmembrane region" description="Helical" evidence="8">
    <location>
        <begin position="140"/>
        <end position="163"/>
    </location>
</feature>
<comment type="domain">
    <text evidence="8">The DHHC domain is required for palmitoyltransferase activity.</text>
</comment>
<keyword evidence="7 8" id="KW-0012">Acyltransferase</keyword>
<evidence type="ECO:0000313" key="11">
    <source>
        <dbReference type="Proteomes" id="UP001168098"/>
    </source>
</evidence>